<dbReference type="Proteomes" id="UP000192477">
    <property type="component" value="Unassembled WGS sequence"/>
</dbReference>
<reference evidence="1 2" key="1">
    <citation type="journal article" date="2017" name="BMC Microbiol.">
        <title>Comparative genomics of Enterococcus spp. isolated from bovine feces.</title>
        <authorList>
            <person name="Beukers A.G."/>
            <person name="Zaheer R."/>
            <person name="Goji N."/>
            <person name="Amoako K.K."/>
            <person name="Chaves A.V."/>
            <person name="Ward M.P."/>
            <person name="McAllister T.A."/>
        </authorList>
    </citation>
    <scope>NUCLEOTIDE SEQUENCE [LARGE SCALE GENOMIC DNA]</scope>
    <source>
        <strain evidence="1 2">F1129D 143</strain>
    </source>
</reference>
<gene>
    <name evidence="1" type="ORF">BH747_03965</name>
</gene>
<dbReference type="AlphaFoldDB" id="A0A1V8YF27"/>
<dbReference type="PROSITE" id="PS51257">
    <property type="entry name" value="PROKAR_LIPOPROTEIN"/>
    <property type="match status" value="1"/>
</dbReference>
<accession>A0A1V8YF27</accession>
<comment type="caution">
    <text evidence="1">The sequence shown here is derived from an EMBL/GenBank/DDBJ whole genome shotgun (WGS) entry which is preliminary data.</text>
</comment>
<dbReference type="STRING" id="112904.BH747_03965"/>
<organism evidence="1 2">
    <name type="scientific">Enterococcus villorum</name>
    <dbReference type="NCBI Taxonomy" id="112904"/>
    <lineage>
        <taxon>Bacteria</taxon>
        <taxon>Bacillati</taxon>
        <taxon>Bacillota</taxon>
        <taxon>Bacilli</taxon>
        <taxon>Lactobacillales</taxon>
        <taxon>Enterococcaceae</taxon>
        <taxon>Enterococcus</taxon>
    </lineage>
</organism>
<sequence>MLLKKFIPITLGVLTIFTLSSCTIKATNDKKEQSSYDGEYLSFNAIVENKKDLLFTIKDGNIQGENLQGEIDEISKKIATEKENYHFLYSKGEMTILDKEEKVLLTGYRKGTQSYTSVDEIYGEYEREIVPKLKKIIETNVNELVLGEYKRINAESIVKNISIKKNDLRANFIGESTNAKNEKLTLKNIKIEQPLWDVDVNSNINRKILEQYSKFDDLEKMLKNIAFSLTFNINDLEEEYISIDYNSEQENEYFIKVKSLSILGDKIVDDVYEK</sequence>
<evidence type="ECO:0000313" key="1">
    <source>
        <dbReference type="EMBL" id="OQO71158.1"/>
    </source>
</evidence>
<protein>
    <recommendedName>
        <fullName evidence="3">Lipoprotein</fullName>
    </recommendedName>
</protein>
<evidence type="ECO:0000313" key="2">
    <source>
        <dbReference type="Proteomes" id="UP000192477"/>
    </source>
</evidence>
<proteinExistence type="predicted"/>
<name>A0A1V8YF27_9ENTE</name>
<dbReference type="EMBL" id="MJEA01000002">
    <property type="protein sequence ID" value="OQO71158.1"/>
    <property type="molecule type" value="Genomic_DNA"/>
</dbReference>
<evidence type="ECO:0008006" key="3">
    <source>
        <dbReference type="Google" id="ProtNLM"/>
    </source>
</evidence>